<evidence type="ECO:0000256" key="1">
    <source>
        <dbReference type="ARBA" id="ARBA00007905"/>
    </source>
</evidence>
<dbReference type="SUPFAM" id="SSF51430">
    <property type="entry name" value="NAD(P)-linked oxidoreductase"/>
    <property type="match status" value="2"/>
</dbReference>
<dbReference type="EC" id="1.1.1.-" evidence="9"/>
<evidence type="ECO:0000313" key="10">
    <source>
        <dbReference type="Proteomes" id="UP000255103"/>
    </source>
</evidence>
<proteinExistence type="inferred from homology"/>
<dbReference type="PANTHER" id="PTHR43827:SF3">
    <property type="entry name" value="NADP-DEPENDENT OXIDOREDUCTASE DOMAIN-CONTAINING PROTEIN"/>
    <property type="match status" value="1"/>
</dbReference>
<dbReference type="EMBL" id="UGHX01000001">
    <property type="protein sequence ID" value="STP11704.1"/>
    <property type="molecule type" value="Genomic_DNA"/>
</dbReference>
<reference evidence="9 10" key="1">
    <citation type="submission" date="2018-06" db="EMBL/GenBank/DDBJ databases">
        <authorList>
            <consortium name="Pathogen Informatics"/>
            <person name="Doyle S."/>
        </authorList>
    </citation>
    <scope>NUCLEOTIDE SEQUENCE [LARGE SCALE GENOMIC DNA]</scope>
    <source>
        <strain evidence="9 10">NCTC12219</strain>
    </source>
</reference>
<dbReference type="InterPro" id="IPR020471">
    <property type="entry name" value="AKR"/>
</dbReference>
<keyword evidence="2" id="KW-0521">NADP</keyword>
<dbReference type="AlphaFoldDB" id="A0A377JV27"/>
<dbReference type="PRINTS" id="PR00069">
    <property type="entry name" value="ALDKETRDTASE"/>
</dbReference>
<feature type="binding site" evidence="5">
    <location>
        <position position="163"/>
    </location>
    <ligand>
        <name>substrate</name>
    </ligand>
</feature>
<dbReference type="Pfam" id="PF00248">
    <property type="entry name" value="Aldo_ket_red"/>
    <property type="match status" value="2"/>
</dbReference>
<dbReference type="Gene3D" id="3.20.20.100">
    <property type="entry name" value="NADP-dependent oxidoreductase domain"/>
    <property type="match status" value="1"/>
</dbReference>
<dbReference type="PIRSF" id="PIRSF000097">
    <property type="entry name" value="AKR"/>
    <property type="match status" value="1"/>
</dbReference>
<accession>A0A377JV27</accession>
<comment type="similarity">
    <text evidence="1">Belongs to the aldo/keto reductase family.</text>
</comment>
<evidence type="ECO:0000256" key="6">
    <source>
        <dbReference type="PIRSR" id="PIRSR000097-3"/>
    </source>
</evidence>
<evidence type="ECO:0000256" key="3">
    <source>
        <dbReference type="ARBA" id="ARBA00023002"/>
    </source>
</evidence>
<dbReference type="Proteomes" id="UP000255103">
    <property type="component" value="Unassembled WGS sequence"/>
</dbReference>
<evidence type="ECO:0000256" key="5">
    <source>
        <dbReference type="PIRSR" id="PIRSR000097-2"/>
    </source>
</evidence>
<organism evidence="9 10">
    <name type="scientific">Helicobacter cinaedi</name>
    <dbReference type="NCBI Taxonomy" id="213"/>
    <lineage>
        <taxon>Bacteria</taxon>
        <taxon>Pseudomonadati</taxon>
        <taxon>Campylobacterota</taxon>
        <taxon>Epsilonproteobacteria</taxon>
        <taxon>Campylobacterales</taxon>
        <taxon>Helicobacteraceae</taxon>
        <taxon>Helicobacter</taxon>
    </lineage>
</organism>
<evidence type="ECO:0000313" key="9">
    <source>
        <dbReference type="EMBL" id="STP11704.1"/>
    </source>
</evidence>
<evidence type="ECO:0000256" key="4">
    <source>
        <dbReference type="PIRSR" id="PIRSR000097-1"/>
    </source>
</evidence>
<evidence type="ECO:0000256" key="7">
    <source>
        <dbReference type="SAM" id="MobiDB-lite"/>
    </source>
</evidence>
<dbReference type="InterPro" id="IPR018170">
    <property type="entry name" value="Aldo/ket_reductase_CS"/>
</dbReference>
<feature type="domain" description="NADP-dependent oxidoreductase" evidence="8">
    <location>
        <begin position="15"/>
        <end position="63"/>
    </location>
</feature>
<dbReference type="InterPro" id="IPR036812">
    <property type="entry name" value="NAD(P)_OxRdtase_dom_sf"/>
</dbReference>
<dbReference type="InterPro" id="IPR023210">
    <property type="entry name" value="NADP_OxRdtase_dom"/>
</dbReference>
<dbReference type="RefSeq" id="WP_115722229.1">
    <property type="nucleotide sequence ID" value="NZ_UGHX01000001.1"/>
</dbReference>
<feature type="site" description="Lowers pKa of active site Tyr" evidence="6">
    <location>
        <position position="131"/>
    </location>
</feature>
<keyword evidence="3 9" id="KW-0560">Oxidoreductase</keyword>
<gene>
    <name evidence="9" type="primary">yvgN</name>
    <name evidence="9" type="ORF">NCTC12219_01603</name>
</gene>
<name>A0A377JV27_9HELI</name>
<feature type="domain" description="NADP-dependent oxidoreductase" evidence="8">
    <location>
        <begin position="122"/>
        <end position="314"/>
    </location>
</feature>
<protein>
    <submittedName>
        <fullName evidence="9">Oxidoreductase, aldo/keto reductase family</fullName>
        <ecNumber evidence="9">1.1.1.-</ecNumber>
    </submittedName>
</protein>
<evidence type="ECO:0000256" key="2">
    <source>
        <dbReference type="ARBA" id="ARBA00022857"/>
    </source>
</evidence>
<sequence length="324" mass="36546">MQYITLNNGIKMPSIGLGTYGLQGQKGVKIIHNALQIGYRLFDTAQMYENEKEVGIALATQSLKDSNSQTKESGVFSIHSTTHLDSNSIVDSSITLTSNPHKQSAHRESSEVSPNDLSRPLQRNELFITTKLSSNMPYKKAWQSIEGSLQNLGLEYVDLLVIHEPYANAKEMYKACEEAYHKGLIHAIGISNFYGRFLEDFLDSMRVKPVLNQIQAHIFFQQHTLQKFLESKHIHLQAWSPLACGRNGIFTNETLQSIAKAHHKSTAQIALKFLLDKGMSIIPKASSLKRLQENLTLFDFSLTQKERDSITQLDTNKSLFGWDC</sequence>
<evidence type="ECO:0000259" key="8">
    <source>
        <dbReference type="Pfam" id="PF00248"/>
    </source>
</evidence>
<dbReference type="GO" id="GO:0016616">
    <property type="term" value="F:oxidoreductase activity, acting on the CH-OH group of donors, NAD or NADP as acceptor"/>
    <property type="evidence" value="ECO:0007669"/>
    <property type="project" value="UniProtKB-ARBA"/>
</dbReference>
<feature type="region of interest" description="Disordered" evidence="7">
    <location>
        <begin position="97"/>
        <end position="117"/>
    </location>
</feature>
<feature type="active site" description="Proton donor" evidence="4">
    <location>
        <position position="48"/>
    </location>
</feature>
<dbReference type="PROSITE" id="PS00798">
    <property type="entry name" value="ALDOKETO_REDUCTASE_1"/>
    <property type="match status" value="1"/>
</dbReference>
<dbReference type="PANTHER" id="PTHR43827">
    <property type="entry name" value="2,5-DIKETO-D-GLUCONIC ACID REDUCTASE"/>
    <property type="match status" value="1"/>
</dbReference>